<evidence type="ECO:0000313" key="1">
    <source>
        <dbReference type="EMBL" id="KIK20471.1"/>
    </source>
</evidence>
<gene>
    <name evidence="1" type="ORF">PISMIDRAFT_682290</name>
</gene>
<reference evidence="1 2" key="1">
    <citation type="submission" date="2014-04" db="EMBL/GenBank/DDBJ databases">
        <authorList>
            <consortium name="DOE Joint Genome Institute"/>
            <person name="Kuo A."/>
            <person name="Kohler A."/>
            <person name="Costa M.D."/>
            <person name="Nagy L.G."/>
            <person name="Floudas D."/>
            <person name="Copeland A."/>
            <person name="Barry K.W."/>
            <person name="Cichocki N."/>
            <person name="Veneault-Fourrey C."/>
            <person name="LaButti K."/>
            <person name="Lindquist E.A."/>
            <person name="Lipzen A."/>
            <person name="Lundell T."/>
            <person name="Morin E."/>
            <person name="Murat C."/>
            <person name="Sun H."/>
            <person name="Tunlid A."/>
            <person name="Henrissat B."/>
            <person name="Grigoriev I.V."/>
            <person name="Hibbett D.S."/>
            <person name="Martin F."/>
            <person name="Nordberg H.P."/>
            <person name="Cantor M.N."/>
            <person name="Hua S.X."/>
        </authorList>
    </citation>
    <scope>NUCLEOTIDE SEQUENCE [LARGE SCALE GENOMIC DNA]</scope>
    <source>
        <strain evidence="1 2">441</strain>
    </source>
</reference>
<evidence type="ECO:0000313" key="2">
    <source>
        <dbReference type="Proteomes" id="UP000054018"/>
    </source>
</evidence>
<dbReference type="AlphaFoldDB" id="A0A0C9YUT9"/>
<organism evidence="1 2">
    <name type="scientific">Pisolithus microcarpus 441</name>
    <dbReference type="NCBI Taxonomy" id="765257"/>
    <lineage>
        <taxon>Eukaryota</taxon>
        <taxon>Fungi</taxon>
        <taxon>Dikarya</taxon>
        <taxon>Basidiomycota</taxon>
        <taxon>Agaricomycotina</taxon>
        <taxon>Agaricomycetes</taxon>
        <taxon>Agaricomycetidae</taxon>
        <taxon>Boletales</taxon>
        <taxon>Sclerodermatineae</taxon>
        <taxon>Pisolithaceae</taxon>
        <taxon>Pisolithus</taxon>
    </lineage>
</organism>
<protein>
    <submittedName>
        <fullName evidence="1">Uncharacterized protein</fullName>
    </submittedName>
</protein>
<dbReference type="Proteomes" id="UP000054018">
    <property type="component" value="Unassembled WGS sequence"/>
</dbReference>
<proteinExistence type="predicted"/>
<sequence>MISLSTSLFHYESPKAGTPAGYGTHPVQWDEYGTMGAYFSRLVVCSMRFPPPVKIKGCISLACN</sequence>
<name>A0A0C9YUT9_9AGAM</name>
<accession>A0A0C9YUT9</accession>
<reference evidence="2" key="2">
    <citation type="submission" date="2015-01" db="EMBL/GenBank/DDBJ databases">
        <title>Evolutionary Origins and Diversification of the Mycorrhizal Mutualists.</title>
        <authorList>
            <consortium name="DOE Joint Genome Institute"/>
            <consortium name="Mycorrhizal Genomics Consortium"/>
            <person name="Kohler A."/>
            <person name="Kuo A."/>
            <person name="Nagy L.G."/>
            <person name="Floudas D."/>
            <person name="Copeland A."/>
            <person name="Barry K.W."/>
            <person name="Cichocki N."/>
            <person name="Veneault-Fourrey C."/>
            <person name="LaButti K."/>
            <person name="Lindquist E.A."/>
            <person name="Lipzen A."/>
            <person name="Lundell T."/>
            <person name="Morin E."/>
            <person name="Murat C."/>
            <person name="Riley R."/>
            <person name="Ohm R."/>
            <person name="Sun H."/>
            <person name="Tunlid A."/>
            <person name="Henrissat B."/>
            <person name="Grigoriev I.V."/>
            <person name="Hibbett D.S."/>
            <person name="Martin F."/>
        </authorList>
    </citation>
    <scope>NUCLEOTIDE SEQUENCE [LARGE SCALE GENOMIC DNA]</scope>
    <source>
        <strain evidence="2">441</strain>
    </source>
</reference>
<dbReference type="EMBL" id="KN833764">
    <property type="protein sequence ID" value="KIK20471.1"/>
    <property type="molecule type" value="Genomic_DNA"/>
</dbReference>
<dbReference type="HOGENOM" id="CLU_2868572_0_0_1"/>
<keyword evidence="2" id="KW-1185">Reference proteome</keyword>